<dbReference type="Proteomes" id="UP000049983">
    <property type="component" value="Unassembled WGS sequence"/>
</dbReference>
<evidence type="ECO:0000256" key="4">
    <source>
        <dbReference type="ARBA" id="ARBA00022840"/>
    </source>
</evidence>
<organism evidence="6 7">
    <name type="scientific">Roseibium album</name>
    <dbReference type="NCBI Taxonomy" id="311410"/>
    <lineage>
        <taxon>Bacteria</taxon>
        <taxon>Pseudomonadati</taxon>
        <taxon>Pseudomonadota</taxon>
        <taxon>Alphaproteobacteria</taxon>
        <taxon>Hyphomicrobiales</taxon>
        <taxon>Stappiaceae</taxon>
        <taxon>Roseibium</taxon>
    </lineage>
</organism>
<dbReference type="Gene3D" id="3.40.50.300">
    <property type="entry name" value="P-loop containing nucleotide triphosphate hydrolases"/>
    <property type="match status" value="1"/>
</dbReference>
<dbReference type="SUPFAM" id="SSF52540">
    <property type="entry name" value="P-loop containing nucleoside triphosphate hydrolases"/>
    <property type="match status" value="1"/>
</dbReference>
<keyword evidence="2" id="KW-0813">Transport</keyword>
<dbReference type="InterPro" id="IPR050086">
    <property type="entry name" value="MetN_ABC_transporter-like"/>
</dbReference>
<dbReference type="STRING" id="311410.LA5095_02077"/>
<comment type="similarity">
    <text evidence="1">Belongs to the ABC transporter superfamily.</text>
</comment>
<evidence type="ECO:0000256" key="1">
    <source>
        <dbReference type="ARBA" id="ARBA00005417"/>
    </source>
</evidence>
<dbReference type="RefSeq" id="WP_055114677.1">
    <property type="nucleotide sequence ID" value="NZ_CXWA01000002.1"/>
</dbReference>
<evidence type="ECO:0000256" key="2">
    <source>
        <dbReference type="ARBA" id="ARBA00022448"/>
    </source>
</evidence>
<dbReference type="PANTHER" id="PTHR43166">
    <property type="entry name" value="AMINO ACID IMPORT ATP-BINDING PROTEIN"/>
    <property type="match status" value="1"/>
</dbReference>
<dbReference type="Pfam" id="PF00005">
    <property type="entry name" value="ABC_tran"/>
    <property type="match status" value="1"/>
</dbReference>
<keyword evidence="7" id="KW-1185">Reference proteome</keyword>
<keyword evidence="4 6" id="KW-0067">ATP-binding</keyword>
<dbReference type="PROSITE" id="PS50893">
    <property type="entry name" value="ABC_TRANSPORTER_2"/>
    <property type="match status" value="1"/>
</dbReference>
<accession>A0A0M7A788</accession>
<dbReference type="InterPro" id="IPR027417">
    <property type="entry name" value="P-loop_NTPase"/>
</dbReference>
<proteinExistence type="inferred from homology"/>
<dbReference type="PANTHER" id="PTHR43166:SF4">
    <property type="entry name" value="PHOSPHONATES IMPORT ATP-BINDING PROTEIN PHNC"/>
    <property type="match status" value="1"/>
</dbReference>
<evidence type="ECO:0000256" key="3">
    <source>
        <dbReference type="ARBA" id="ARBA00022741"/>
    </source>
</evidence>
<dbReference type="PROSITE" id="PS00211">
    <property type="entry name" value="ABC_TRANSPORTER_1"/>
    <property type="match status" value="1"/>
</dbReference>
<dbReference type="InterPro" id="IPR017871">
    <property type="entry name" value="ABC_transporter-like_CS"/>
</dbReference>
<dbReference type="AlphaFoldDB" id="A0A0M7A788"/>
<dbReference type="GO" id="GO:0005524">
    <property type="term" value="F:ATP binding"/>
    <property type="evidence" value="ECO:0007669"/>
    <property type="project" value="UniProtKB-KW"/>
</dbReference>
<dbReference type="PIRSF" id="PIRSF039085">
    <property type="entry name" value="ABC_ATPase_HisP"/>
    <property type="match status" value="1"/>
</dbReference>
<name>A0A0M7A788_9HYPH</name>
<dbReference type="InterPro" id="IPR003593">
    <property type="entry name" value="AAA+_ATPase"/>
</dbReference>
<dbReference type="InterPro" id="IPR003439">
    <property type="entry name" value="ABC_transporter-like_ATP-bd"/>
</dbReference>
<evidence type="ECO:0000313" key="6">
    <source>
        <dbReference type="EMBL" id="CTQ66008.1"/>
    </source>
</evidence>
<dbReference type="SMART" id="SM00382">
    <property type="entry name" value="AAA"/>
    <property type="match status" value="1"/>
</dbReference>
<dbReference type="GO" id="GO:0016887">
    <property type="term" value="F:ATP hydrolysis activity"/>
    <property type="evidence" value="ECO:0007669"/>
    <property type="project" value="InterPro"/>
</dbReference>
<dbReference type="GO" id="GO:0015424">
    <property type="term" value="F:ABC-type amino acid transporter activity"/>
    <property type="evidence" value="ECO:0007669"/>
    <property type="project" value="InterPro"/>
</dbReference>
<evidence type="ECO:0000259" key="5">
    <source>
        <dbReference type="PROSITE" id="PS50893"/>
    </source>
</evidence>
<protein>
    <submittedName>
        <fullName evidence="6">Glutamine transport ATP-binding protein GlnQ</fullName>
    </submittedName>
</protein>
<reference evidence="7" key="1">
    <citation type="submission" date="2015-07" db="EMBL/GenBank/DDBJ databases">
        <authorList>
            <person name="Rodrigo-Torres Lidia"/>
            <person name="Arahal R.David."/>
        </authorList>
    </citation>
    <scope>NUCLEOTIDE SEQUENCE [LARGE SCALE GENOMIC DNA]</scope>
    <source>
        <strain evidence="7">CECT 5096</strain>
    </source>
</reference>
<dbReference type="InterPro" id="IPR030679">
    <property type="entry name" value="ABC_ATPase_HisP-typ"/>
</dbReference>
<gene>
    <name evidence="6" type="primary">glnQ_1</name>
    <name evidence="6" type="ORF">LA5096_00933</name>
</gene>
<dbReference type="EMBL" id="CXWC01000002">
    <property type="protein sequence ID" value="CTQ66008.1"/>
    <property type="molecule type" value="Genomic_DNA"/>
</dbReference>
<evidence type="ECO:0000313" key="7">
    <source>
        <dbReference type="Proteomes" id="UP000049983"/>
    </source>
</evidence>
<keyword evidence="3" id="KW-0547">Nucleotide-binding</keyword>
<sequence>MAAGSETKHNFLEMTEIRKSFGDMTVLHDVSLSVSQGEVICIIGPSGCGKSTFLRTANWLTPADGGEVRLAGELVGGVPDARSVSTQTKELNALRARVGMVFQNFNVWPHLSVLENVVCPQMVVAKRRRGEAEKQALAALAEVGLDDKKSEWPDNLSGGQKQRLAIARVLAMDPVLVLMDEPTSALDPELVSGVLNVLKRLAQKGMTMIIVTHELGFASSVADRVVFMEEGRIVEEGAPDVILQTPKTERLKLFLEKLNITAFKPNSDSAGHPTMDSGS</sequence>
<feature type="domain" description="ABC transporter" evidence="5">
    <location>
        <begin position="12"/>
        <end position="255"/>
    </location>
</feature>
<dbReference type="GeneID" id="97668372"/>